<accession>A0ACB9N8R5</accession>
<evidence type="ECO:0000313" key="2">
    <source>
        <dbReference type="Proteomes" id="UP000828941"/>
    </source>
</evidence>
<sequence>MNLDAYWFSISWSRILPKGKLSEGVNQEGIKYYNNLINELLAKGLQPFVTIFHFDLPQALEEEYGGFLSPQIAHGLSQVGYASGSMAPGRCSDWMNPNCTGGYTGTEPYLASHHQLLAHAAAVRLYKNKYKASQKGLIGTTLNSNWYVPISDNKSDQDAAQRALDFNYGW</sequence>
<dbReference type="EMBL" id="CM039432">
    <property type="protein sequence ID" value="KAI4332134.1"/>
    <property type="molecule type" value="Genomic_DNA"/>
</dbReference>
<evidence type="ECO:0000313" key="1">
    <source>
        <dbReference type="EMBL" id="KAI4332134.1"/>
    </source>
</evidence>
<dbReference type="Proteomes" id="UP000828941">
    <property type="component" value="Chromosome 7"/>
</dbReference>
<comment type="caution">
    <text evidence="1">The sequence shown here is derived from an EMBL/GenBank/DDBJ whole genome shotgun (WGS) entry which is preliminary data.</text>
</comment>
<protein>
    <submittedName>
        <fullName evidence="1">Uncharacterized protein</fullName>
    </submittedName>
</protein>
<organism evidence="1 2">
    <name type="scientific">Bauhinia variegata</name>
    <name type="common">Purple orchid tree</name>
    <name type="synonym">Phanera variegata</name>
    <dbReference type="NCBI Taxonomy" id="167791"/>
    <lineage>
        <taxon>Eukaryota</taxon>
        <taxon>Viridiplantae</taxon>
        <taxon>Streptophyta</taxon>
        <taxon>Embryophyta</taxon>
        <taxon>Tracheophyta</taxon>
        <taxon>Spermatophyta</taxon>
        <taxon>Magnoliopsida</taxon>
        <taxon>eudicotyledons</taxon>
        <taxon>Gunneridae</taxon>
        <taxon>Pentapetalae</taxon>
        <taxon>rosids</taxon>
        <taxon>fabids</taxon>
        <taxon>Fabales</taxon>
        <taxon>Fabaceae</taxon>
        <taxon>Cercidoideae</taxon>
        <taxon>Cercideae</taxon>
        <taxon>Bauhiniinae</taxon>
        <taxon>Bauhinia</taxon>
    </lineage>
</organism>
<keyword evidence="2" id="KW-1185">Reference proteome</keyword>
<gene>
    <name evidence="1" type="ORF">L6164_017068</name>
</gene>
<reference evidence="1 2" key="1">
    <citation type="journal article" date="2022" name="DNA Res.">
        <title>Chromosomal-level genome assembly of the orchid tree Bauhinia variegata (Leguminosae; Cercidoideae) supports the allotetraploid origin hypothesis of Bauhinia.</title>
        <authorList>
            <person name="Zhong Y."/>
            <person name="Chen Y."/>
            <person name="Zheng D."/>
            <person name="Pang J."/>
            <person name="Liu Y."/>
            <person name="Luo S."/>
            <person name="Meng S."/>
            <person name="Qian L."/>
            <person name="Wei D."/>
            <person name="Dai S."/>
            <person name="Zhou R."/>
        </authorList>
    </citation>
    <scope>NUCLEOTIDE SEQUENCE [LARGE SCALE GENOMIC DNA]</scope>
    <source>
        <strain evidence="1">BV-YZ2020</strain>
    </source>
</reference>
<proteinExistence type="predicted"/>
<name>A0ACB9N8R5_BAUVA</name>